<evidence type="ECO:0000313" key="2">
    <source>
        <dbReference type="Proteomes" id="UP000494252"/>
    </source>
</evidence>
<gene>
    <name evidence="1" type="ORF">LMG27177_06250</name>
</gene>
<evidence type="ECO:0000313" key="1">
    <source>
        <dbReference type="EMBL" id="CAB3807098.1"/>
    </source>
</evidence>
<dbReference type="Proteomes" id="UP000494252">
    <property type="component" value="Unassembled WGS sequence"/>
</dbReference>
<sequence length="73" mass="8073">MVNRLNIIWMDQSQTRKGWPEFREEVFGGAFTDAMDYIMSLAGNAGFVAGQILGQDGEILATVAPLKNVRLRG</sequence>
<dbReference type="AlphaFoldDB" id="A0A6J5GUC2"/>
<dbReference type="EMBL" id="CADIKI010000024">
    <property type="protein sequence ID" value="CAB3807098.1"/>
    <property type="molecule type" value="Genomic_DNA"/>
</dbReference>
<keyword evidence="2" id="KW-1185">Reference proteome</keyword>
<reference evidence="1 2" key="1">
    <citation type="submission" date="2020-04" db="EMBL/GenBank/DDBJ databases">
        <authorList>
            <person name="De Canck E."/>
        </authorList>
    </citation>
    <scope>NUCLEOTIDE SEQUENCE [LARGE SCALE GENOMIC DNA]</scope>
    <source>
        <strain evidence="1 2">LMG 27177</strain>
    </source>
</reference>
<dbReference type="RefSeq" id="WP_175165357.1">
    <property type="nucleotide sequence ID" value="NZ_CADIKI010000024.1"/>
</dbReference>
<proteinExistence type="predicted"/>
<organism evidence="1 2">
    <name type="scientific">Paraburkholderia fynbosensis</name>
    <dbReference type="NCBI Taxonomy" id="1200993"/>
    <lineage>
        <taxon>Bacteria</taxon>
        <taxon>Pseudomonadati</taxon>
        <taxon>Pseudomonadota</taxon>
        <taxon>Betaproteobacteria</taxon>
        <taxon>Burkholderiales</taxon>
        <taxon>Burkholderiaceae</taxon>
        <taxon>Paraburkholderia</taxon>
    </lineage>
</organism>
<accession>A0A6J5GUC2</accession>
<protein>
    <submittedName>
        <fullName evidence="1">Uncharacterized protein</fullName>
    </submittedName>
</protein>
<name>A0A6J5GUC2_9BURK</name>